<protein>
    <submittedName>
        <fullName evidence="1">Uncharacterized protein</fullName>
    </submittedName>
</protein>
<organism evidence="1 2">
    <name type="scientific">Paractinoplanes deccanensis</name>
    <dbReference type="NCBI Taxonomy" id="113561"/>
    <lineage>
        <taxon>Bacteria</taxon>
        <taxon>Bacillati</taxon>
        <taxon>Actinomycetota</taxon>
        <taxon>Actinomycetes</taxon>
        <taxon>Micromonosporales</taxon>
        <taxon>Micromonosporaceae</taxon>
        <taxon>Paractinoplanes</taxon>
    </lineage>
</organism>
<dbReference type="EMBL" id="BOMI01000114">
    <property type="protein sequence ID" value="GID77089.1"/>
    <property type="molecule type" value="Genomic_DNA"/>
</dbReference>
<evidence type="ECO:0000313" key="2">
    <source>
        <dbReference type="Proteomes" id="UP000609879"/>
    </source>
</evidence>
<proteinExistence type="predicted"/>
<comment type="caution">
    <text evidence="1">The sequence shown here is derived from an EMBL/GenBank/DDBJ whole genome shotgun (WGS) entry which is preliminary data.</text>
</comment>
<keyword evidence="2" id="KW-1185">Reference proteome</keyword>
<sequence length="105" mass="11492">MRAFDAVAMDTPASWATSRRVTARPVWAALSEADGEPIEALDNTFPPYYVPENVFGHAEYRALPALMVGARVPETGHDRKRTENVEVLPCDGPYGKASCSLPSRD</sequence>
<reference evidence="1 2" key="1">
    <citation type="submission" date="2021-01" db="EMBL/GenBank/DDBJ databases">
        <title>Whole genome shotgun sequence of Actinoplanes deccanensis NBRC 13994.</title>
        <authorList>
            <person name="Komaki H."/>
            <person name="Tamura T."/>
        </authorList>
    </citation>
    <scope>NUCLEOTIDE SEQUENCE [LARGE SCALE GENOMIC DNA]</scope>
    <source>
        <strain evidence="1 2">NBRC 13994</strain>
    </source>
</reference>
<dbReference type="Proteomes" id="UP000609879">
    <property type="component" value="Unassembled WGS sequence"/>
</dbReference>
<evidence type="ECO:0000313" key="1">
    <source>
        <dbReference type="EMBL" id="GID77089.1"/>
    </source>
</evidence>
<gene>
    <name evidence="1" type="ORF">Ade02nite_57300</name>
</gene>
<name>A0ABQ3YAR1_9ACTN</name>
<accession>A0ABQ3YAR1</accession>